<proteinExistence type="predicted"/>
<evidence type="ECO:0000313" key="2">
    <source>
        <dbReference type="Proteomes" id="UP001139150"/>
    </source>
</evidence>
<reference evidence="1" key="1">
    <citation type="submission" date="2022-02" db="EMBL/GenBank/DDBJ databases">
        <title>Halalkalibacter sp. nov. isolated from Lonar Lake, India.</title>
        <authorList>
            <person name="Joshi A."/>
            <person name="Thite S."/>
            <person name="Lodha T."/>
        </authorList>
    </citation>
    <scope>NUCLEOTIDE SEQUENCE</scope>
    <source>
        <strain evidence="1">MEB205</strain>
    </source>
</reference>
<comment type="caution">
    <text evidence="1">The sequence shown here is derived from an EMBL/GenBank/DDBJ whole genome shotgun (WGS) entry which is preliminary data.</text>
</comment>
<accession>A0A9X2I6Q9</accession>
<sequence length="111" mass="12746">MAIVTLVEYLRNNQLPVTIHLNDVSLRNVTIDFFEVSDKDLWLFTKEGHEMKVDISDFTLVDFDATVHKTFTSIEMVSQLRTLNEDIPYNAYVRNSKNQVIASFICIGGKC</sequence>
<dbReference type="RefSeq" id="WP_250097915.1">
    <property type="nucleotide sequence ID" value="NZ_JAKRYL010000022.1"/>
</dbReference>
<evidence type="ECO:0000313" key="1">
    <source>
        <dbReference type="EMBL" id="MCL7749032.1"/>
    </source>
</evidence>
<protein>
    <submittedName>
        <fullName evidence="1">Uncharacterized protein</fullName>
    </submittedName>
</protein>
<dbReference type="Proteomes" id="UP001139150">
    <property type="component" value="Unassembled WGS sequence"/>
</dbReference>
<name>A0A9X2I6Q9_9BACI</name>
<keyword evidence="2" id="KW-1185">Reference proteome</keyword>
<dbReference type="AlphaFoldDB" id="A0A9X2I6Q9"/>
<dbReference type="EMBL" id="JAKRYL010000022">
    <property type="protein sequence ID" value="MCL7749032.1"/>
    <property type="molecule type" value="Genomic_DNA"/>
</dbReference>
<organism evidence="1 2">
    <name type="scientific">Halalkalibacter alkaliphilus</name>
    <dbReference type="NCBI Taxonomy" id="2917993"/>
    <lineage>
        <taxon>Bacteria</taxon>
        <taxon>Bacillati</taxon>
        <taxon>Bacillota</taxon>
        <taxon>Bacilli</taxon>
        <taxon>Bacillales</taxon>
        <taxon>Bacillaceae</taxon>
        <taxon>Halalkalibacter</taxon>
    </lineage>
</organism>
<gene>
    <name evidence="1" type="ORF">MF646_18085</name>
</gene>